<dbReference type="Pfam" id="PF02661">
    <property type="entry name" value="Fic"/>
    <property type="match status" value="1"/>
</dbReference>
<dbReference type="HOGENOM" id="CLU_626136_0_0_1"/>
<gene>
    <name evidence="2" type="ORF">SELMODRAFT_424464</name>
</gene>
<evidence type="ECO:0000313" key="2">
    <source>
        <dbReference type="EMBL" id="EFJ13569.1"/>
    </source>
</evidence>
<dbReference type="Gramene" id="EFJ13569">
    <property type="protein sequence ID" value="EFJ13569"/>
    <property type="gene ID" value="SELMODRAFT_424464"/>
</dbReference>
<dbReference type="InterPro" id="IPR036597">
    <property type="entry name" value="Fido-like_dom_sf"/>
</dbReference>
<dbReference type="SUPFAM" id="SSF140931">
    <property type="entry name" value="Fic-like"/>
    <property type="match status" value="1"/>
</dbReference>
<dbReference type="InParanoid" id="D8SPZ1"/>
<dbReference type="PROSITE" id="PS51459">
    <property type="entry name" value="FIDO"/>
    <property type="match status" value="1"/>
</dbReference>
<dbReference type="KEGG" id="smo:SELMODRAFT_424464"/>
<sequence length="438" mass="48670">MMRSLVGRVKASGFAACGEANRALLVPGLRNIESSVVPAPCCGRRLASIDCSLFEGLISPEYLSLRRSDHVSYDSTFSTRGLSTSERTMLDSQSSLEYQSSRRSVHVSYESTFSTRSLFTSGRSLLDSQSSLEYQSPRRSVHALYESTRSLCTSVLSSDLRLLDSQSSLQYLSPRHSVHVSCSAFSTRGFCTSVKDEPTLLCGKEGTSKICEGSISEFPPWRSTSAHPSWHEALSTSSMVAKLSRLPRVPHTPPDFLAKLDARSLTIDDVIALNPVEKQLRTSHAYSLTLRDGVRQGFLDWKAIECCLSAWIRALTVEWEILAEEDHQLTQTCSLCKHFTLAARYMVEFLEIHPFRDGNGRVSRKVTAMLLQDSLGGRYVRLPENTDCTPARTWMLHSLALSRTNKASVIPLESVPECDTTDVAAFLVDVAYEQFIIS</sequence>
<evidence type="ECO:0000313" key="3">
    <source>
        <dbReference type="Proteomes" id="UP000001514"/>
    </source>
</evidence>
<accession>D8SPZ1</accession>
<dbReference type="InterPro" id="IPR003812">
    <property type="entry name" value="Fido"/>
</dbReference>
<dbReference type="EMBL" id="GL377632">
    <property type="protein sequence ID" value="EFJ13569.1"/>
    <property type="molecule type" value="Genomic_DNA"/>
</dbReference>
<dbReference type="AlphaFoldDB" id="D8SPZ1"/>
<dbReference type="Gene3D" id="1.10.3290.10">
    <property type="entry name" value="Fido-like domain"/>
    <property type="match status" value="1"/>
</dbReference>
<proteinExistence type="predicted"/>
<dbReference type="Proteomes" id="UP000001514">
    <property type="component" value="Unassembled WGS sequence"/>
</dbReference>
<name>D8SPZ1_SELML</name>
<organism evidence="3">
    <name type="scientific">Selaginella moellendorffii</name>
    <name type="common">Spikemoss</name>
    <dbReference type="NCBI Taxonomy" id="88036"/>
    <lineage>
        <taxon>Eukaryota</taxon>
        <taxon>Viridiplantae</taxon>
        <taxon>Streptophyta</taxon>
        <taxon>Embryophyta</taxon>
        <taxon>Tracheophyta</taxon>
        <taxon>Lycopodiopsida</taxon>
        <taxon>Selaginellales</taxon>
        <taxon>Selaginellaceae</taxon>
        <taxon>Selaginella</taxon>
    </lineage>
</organism>
<protein>
    <recommendedName>
        <fullName evidence="1">Fido domain-containing protein</fullName>
    </recommendedName>
</protein>
<reference evidence="2 3" key="1">
    <citation type="journal article" date="2011" name="Science">
        <title>The Selaginella genome identifies genetic changes associated with the evolution of vascular plants.</title>
        <authorList>
            <person name="Banks J.A."/>
            <person name="Nishiyama T."/>
            <person name="Hasebe M."/>
            <person name="Bowman J.L."/>
            <person name="Gribskov M."/>
            <person name="dePamphilis C."/>
            <person name="Albert V.A."/>
            <person name="Aono N."/>
            <person name="Aoyama T."/>
            <person name="Ambrose B.A."/>
            <person name="Ashton N.W."/>
            <person name="Axtell M.J."/>
            <person name="Barker E."/>
            <person name="Barker M.S."/>
            <person name="Bennetzen J.L."/>
            <person name="Bonawitz N.D."/>
            <person name="Chapple C."/>
            <person name="Cheng C."/>
            <person name="Correa L.G."/>
            <person name="Dacre M."/>
            <person name="DeBarry J."/>
            <person name="Dreyer I."/>
            <person name="Elias M."/>
            <person name="Engstrom E.M."/>
            <person name="Estelle M."/>
            <person name="Feng L."/>
            <person name="Finet C."/>
            <person name="Floyd S.K."/>
            <person name="Frommer W.B."/>
            <person name="Fujita T."/>
            <person name="Gramzow L."/>
            <person name="Gutensohn M."/>
            <person name="Harholt J."/>
            <person name="Hattori M."/>
            <person name="Heyl A."/>
            <person name="Hirai T."/>
            <person name="Hiwatashi Y."/>
            <person name="Ishikawa M."/>
            <person name="Iwata M."/>
            <person name="Karol K.G."/>
            <person name="Koehler B."/>
            <person name="Kolukisaoglu U."/>
            <person name="Kubo M."/>
            <person name="Kurata T."/>
            <person name="Lalonde S."/>
            <person name="Li K."/>
            <person name="Li Y."/>
            <person name="Litt A."/>
            <person name="Lyons E."/>
            <person name="Manning G."/>
            <person name="Maruyama T."/>
            <person name="Michael T.P."/>
            <person name="Mikami K."/>
            <person name="Miyazaki S."/>
            <person name="Morinaga S."/>
            <person name="Murata T."/>
            <person name="Mueller-Roeber B."/>
            <person name="Nelson D.R."/>
            <person name="Obara M."/>
            <person name="Oguri Y."/>
            <person name="Olmstead R.G."/>
            <person name="Onodera N."/>
            <person name="Petersen B.L."/>
            <person name="Pils B."/>
            <person name="Prigge M."/>
            <person name="Rensing S.A."/>
            <person name="Riano-Pachon D.M."/>
            <person name="Roberts A.W."/>
            <person name="Sato Y."/>
            <person name="Scheller H.V."/>
            <person name="Schulz B."/>
            <person name="Schulz C."/>
            <person name="Shakirov E.V."/>
            <person name="Shibagaki N."/>
            <person name="Shinohara N."/>
            <person name="Shippen D.E."/>
            <person name="Soerensen I."/>
            <person name="Sotooka R."/>
            <person name="Sugimoto N."/>
            <person name="Sugita M."/>
            <person name="Sumikawa N."/>
            <person name="Tanurdzic M."/>
            <person name="Theissen G."/>
            <person name="Ulvskov P."/>
            <person name="Wakazuki S."/>
            <person name="Weng J.K."/>
            <person name="Willats W.W."/>
            <person name="Wipf D."/>
            <person name="Wolf P.G."/>
            <person name="Yang L."/>
            <person name="Zimmer A.D."/>
            <person name="Zhu Q."/>
            <person name="Mitros T."/>
            <person name="Hellsten U."/>
            <person name="Loque D."/>
            <person name="Otillar R."/>
            <person name="Salamov A."/>
            <person name="Schmutz J."/>
            <person name="Shapiro H."/>
            <person name="Lindquist E."/>
            <person name="Lucas S."/>
            <person name="Rokhsar D."/>
            <person name="Grigoriev I.V."/>
        </authorList>
    </citation>
    <scope>NUCLEOTIDE SEQUENCE [LARGE SCALE GENOMIC DNA]</scope>
</reference>
<feature type="domain" description="Fido" evidence="1">
    <location>
        <begin position="265"/>
        <end position="429"/>
    </location>
</feature>
<keyword evidence="3" id="KW-1185">Reference proteome</keyword>
<evidence type="ECO:0000259" key="1">
    <source>
        <dbReference type="PROSITE" id="PS51459"/>
    </source>
</evidence>